<dbReference type="STRING" id="164328.H3H5P4"/>
<reference evidence="3" key="1">
    <citation type="journal article" date="2006" name="Science">
        <title>Phytophthora genome sequences uncover evolutionary origins and mechanisms of pathogenesis.</title>
        <authorList>
            <person name="Tyler B.M."/>
            <person name="Tripathy S."/>
            <person name="Zhang X."/>
            <person name="Dehal P."/>
            <person name="Jiang R.H."/>
            <person name="Aerts A."/>
            <person name="Arredondo F.D."/>
            <person name="Baxter L."/>
            <person name="Bensasson D."/>
            <person name="Beynon J.L."/>
            <person name="Chapman J."/>
            <person name="Damasceno C.M."/>
            <person name="Dorrance A.E."/>
            <person name="Dou D."/>
            <person name="Dickerman A.W."/>
            <person name="Dubchak I.L."/>
            <person name="Garbelotto M."/>
            <person name="Gijzen M."/>
            <person name="Gordon S.G."/>
            <person name="Govers F."/>
            <person name="Grunwald N.J."/>
            <person name="Huang W."/>
            <person name="Ivors K.L."/>
            <person name="Jones R.W."/>
            <person name="Kamoun S."/>
            <person name="Krampis K."/>
            <person name="Lamour K.H."/>
            <person name="Lee M.K."/>
            <person name="McDonald W.H."/>
            <person name="Medina M."/>
            <person name="Meijer H.J."/>
            <person name="Nordberg E.K."/>
            <person name="Maclean D.J."/>
            <person name="Ospina-Giraldo M.D."/>
            <person name="Morris P.F."/>
            <person name="Phuntumart V."/>
            <person name="Putnam N.H."/>
            <person name="Rash S."/>
            <person name="Rose J.K."/>
            <person name="Sakihama Y."/>
            <person name="Salamov A.A."/>
            <person name="Savidor A."/>
            <person name="Scheuring C.F."/>
            <person name="Smith B.M."/>
            <person name="Sobral B.W."/>
            <person name="Terry A."/>
            <person name="Torto-Alalibo T.A."/>
            <person name="Win J."/>
            <person name="Xu Z."/>
            <person name="Zhang H."/>
            <person name="Grigoriev I.V."/>
            <person name="Rokhsar D.S."/>
            <person name="Boore J.L."/>
        </authorList>
    </citation>
    <scope>NUCLEOTIDE SEQUENCE [LARGE SCALE GENOMIC DNA]</scope>
    <source>
        <strain evidence="3">Pr102</strain>
    </source>
</reference>
<reference evidence="2" key="2">
    <citation type="submission" date="2015-06" db="UniProtKB">
        <authorList>
            <consortium name="EnsemblProtists"/>
        </authorList>
    </citation>
    <scope>IDENTIFICATION</scope>
    <source>
        <strain evidence="2">Pr102</strain>
    </source>
</reference>
<organism evidence="2 3">
    <name type="scientific">Phytophthora ramorum</name>
    <name type="common">Sudden oak death agent</name>
    <dbReference type="NCBI Taxonomy" id="164328"/>
    <lineage>
        <taxon>Eukaryota</taxon>
        <taxon>Sar</taxon>
        <taxon>Stramenopiles</taxon>
        <taxon>Oomycota</taxon>
        <taxon>Peronosporomycetes</taxon>
        <taxon>Peronosporales</taxon>
        <taxon>Peronosporaceae</taxon>
        <taxon>Phytophthora</taxon>
    </lineage>
</organism>
<proteinExistence type="predicted"/>
<dbReference type="HOGENOM" id="CLU_881307_0_0_1"/>
<evidence type="ECO:0000313" key="2">
    <source>
        <dbReference type="EnsemblProtists" id="Phyra85969"/>
    </source>
</evidence>
<dbReference type="InterPro" id="IPR046341">
    <property type="entry name" value="SET_dom_sf"/>
</dbReference>
<dbReference type="AlphaFoldDB" id="H3H5P4"/>
<dbReference type="EnsemblProtists" id="Phyra85969">
    <property type="protein sequence ID" value="Phyra85969"/>
    <property type="gene ID" value="Phyra85969"/>
</dbReference>
<dbReference type="OMA" id="VELMILM"/>
<sequence length="316" mass="36709">MRTSSLCVVAAEPIRPGEVLSQYLGEMEHVRASVRDRPRNRGYRLVMKTRPEFAASSFREDSIGRRTTVVVATTDFIRQGQEITIEYGDDLWFICRCQDDLCRHREMQDQDGPERLRPLSTLAARFGANASSSNHDRIRKHMVKPSGSPNYKMAEITRLLKLVEEHLPLGKDEWGRVTMAYNKNRSRTWAERDLDSLRRKFKALYSVRKPTGTAEMPPHIEKANNSSLGSSAFEMMLLFREENERKAEVRRVEEDLRRRDEAAAKEVRLIADKVEMEERRRQDKMDMDERLRRNKEDTPAGTQELLLLIGAVMKKN</sequence>
<keyword evidence="3" id="KW-1185">Reference proteome</keyword>
<dbReference type="Proteomes" id="UP000005238">
    <property type="component" value="Unassembled WGS sequence"/>
</dbReference>
<evidence type="ECO:0000313" key="3">
    <source>
        <dbReference type="Proteomes" id="UP000005238"/>
    </source>
</evidence>
<name>H3H5P4_PHYRM</name>
<accession>H3H5P4</accession>
<protein>
    <recommendedName>
        <fullName evidence="1">DUF6818 domain-containing protein</fullName>
    </recommendedName>
</protein>
<dbReference type="InParanoid" id="H3H5P4"/>
<dbReference type="SUPFAM" id="SSF82199">
    <property type="entry name" value="SET domain"/>
    <property type="match status" value="1"/>
</dbReference>
<feature type="domain" description="DUF6818" evidence="1">
    <location>
        <begin position="168"/>
        <end position="223"/>
    </location>
</feature>
<dbReference type="Gene3D" id="2.170.270.10">
    <property type="entry name" value="SET domain"/>
    <property type="match status" value="1"/>
</dbReference>
<dbReference type="PANTHER" id="PTHR34409">
    <property type="entry name" value="SET DOMAIN-CONTAINING PROTEIN"/>
    <property type="match status" value="1"/>
</dbReference>
<dbReference type="InterPro" id="IPR049203">
    <property type="entry name" value="DUF6818"/>
</dbReference>
<evidence type="ECO:0000259" key="1">
    <source>
        <dbReference type="Pfam" id="PF20681"/>
    </source>
</evidence>
<dbReference type="PANTHER" id="PTHR34409:SF1">
    <property type="entry name" value="MYB-LIKE DOMAIN-CONTAINING PROTEIN"/>
    <property type="match status" value="1"/>
</dbReference>
<dbReference type="Pfam" id="PF20681">
    <property type="entry name" value="DUF6818"/>
    <property type="match status" value="1"/>
</dbReference>
<dbReference type="EMBL" id="DS566388">
    <property type="status" value="NOT_ANNOTATED_CDS"/>
    <property type="molecule type" value="Genomic_DNA"/>
</dbReference>